<accession>A0A839QZ14</accession>
<reference evidence="2 3" key="1">
    <citation type="submission" date="2020-08" db="EMBL/GenBank/DDBJ databases">
        <title>Sequencing the genomes of 1000 actinobacteria strains.</title>
        <authorList>
            <person name="Klenk H.-P."/>
        </authorList>
    </citation>
    <scope>NUCLEOTIDE SEQUENCE [LARGE SCALE GENOMIC DNA]</scope>
    <source>
        <strain evidence="2 3">DSM 23040</strain>
    </source>
</reference>
<evidence type="ECO:0000259" key="1">
    <source>
        <dbReference type="PROSITE" id="PS51186"/>
    </source>
</evidence>
<dbReference type="GO" id="GO:0005737">
    <property type="term" value="C:cytoplasm"/>
    <property type="evidence" value="ECO:0007669"/>
    <property type="project" value="TreeGrafter"/>
</dbReference>
<dbReference type="AlphaFoldDB" id="A0A839QZ14"/>
<dbReference type="InterPro" id="IPR000182">
    <property type="entry name" value="GNAT_dom"/>
</dbReference>
<dbReference type="Pfam" id="PF13302">
    <property type="entry name" value="Acetyltransf_3"/>
    <property type="match status" value="1"/>
</dbReference>
<evidence type="ECO:0000313" key="3">
    <source>
        <dbReference type="Proteomes" id="UP000568050"/>
    </source>
</evidence>
<keyword evidence="3" id="KW-1185">Reference proteome</keyword>
<sequence>MSTPASLEDLFPPFALRITADDLTMRLMCDSDLPEYAALLHEPVFDPAFEHACFAWLGEDLAATAKSAVQFQWAQRAAIGGDDYEIPFGVWWKGRLVGSQGLRLKEFASLRTVDSGSWLTRSAHGQGIGTLMRQAILVFAFDHLGAERAESAAEDGNLPSLAVSKRLGYRPNGTAVVMEGGRRRLHHRMVLTPDDFVRPEVEVQVEGFTPELRRMLTGE</sequence>
<dbReference type="InterPro" id="IPR051908">
    <property type="entry name" value="Ribosomal_N-acetyltransferase"/>
</dbReference>
<dbReference type="GO" id="GO:0008999">
    <property type="term" value="F:protein-N-terminal-alanine acetyltransferase activity"/>
    <property type="evidence" value="ECO:0007669"/>
    <property type="project" value="TreeGrafter"/>
</dbReference>
<dbReference type="RefSeq" id="WP_183377359.1">
    <property type="nucleotide sequence ID" value="NZ_CBCSFZ010000055.1"/>
</dbReference>
<evidence type="ECO:0000313" key="2">
    <source>
        <dbReference type="EMBL" id="MBB3024090.1"/>
    </source>
</evidence>
<keyword evidence="2" id="KW-0808">Transferase</keyword>
<proteinExistence type="predicted"/>
<dbReference type="Proteomes" id="UP000568050">
    <property type="component" value="Unassembled WGS sequence"/>
</dbReference>
<name>A0A839QZ14_9MICO</name>
<dbReference type="PANTHER" id="PTHR43441:SF11">
    <property type="entry name" value="RIBOSOMAL-PROTEIN-SERINE ACETYLTRANSFERASE"/>
    <property type="match status" value="1"/>
</dbReference>
<dbReference type="Gene3D" id="3.40.630.30">
    <property type="match status" value="1"/>
</dbReference>
<dbReference type="EMBL" id="JACHWP010000027">
    <property type="protein sequence ID" value="MBB3024090.1"/>
    <property type="molecule type" value="Genomic_DNA"/>
</dbReference>
<dbReference type="GO" id="GO:1990189">
    <property type="term" value="F:protein N-terminal-serine acetyltransferase activity"/>
    <property type="evidence" value="ECO:0007669"/>
    <property type="project" value="TreeGrafter"/>
</dbReference>
<feature type="domain" description="N-acetyltransferase" evidence="1">
    <location>
        <begin position="23"/>
        <end position="194"/>
    </location>
</feature>
<comment type="caution">
    <text evidence="2">The sequence shown here is derived from an EMBL/GenBank/DDBJ whole genome shotgun (WGS) entry which is preliminary data.</text>
</comment>
<gene>
    <name evidence="2" type="ORF">FHX50_002397</name>
</gene>
<dbReference type="InterPro" id="IPR016181">
    <property type="entry name" value="Acyl_CoA_acyltransferase"/>
</dbReference>
<dbReference type="SUPFAM" id="SSF55729">
    <property type="entry name" value="Acyl-CoA N-acyltransferases (Nat)"/>
    <property type="match status" value="1"/>
</dbReference>
<organism evidence="2 3">
    <name type="scientific">Helcobacillus massiliensis</name>
    <dbReference type="NCBI Taxonomy" id="521392"/>
    <lineage>
        <taxon>Bacteria</taxon>
        <taxon>Bacillati</taxon>
        <taxon>Actinomycetota</taxon>
        <taxon>Actinomycetes</taxon>
        <taxon>Micrococcales</taxon>
        <taxon>Dermabacteraceae</taxon>
        <taxon>Helcobacillus</taxon>
    </lineage>
</organism>
<dbReference type="PROSITE" id="PS51186">
    <property type="entry name" value="GNAT"/>
    <property type="match status" value="1"/>
</dbReference>
<dbReference type="PANTHER" id="PTHR43441">
    <property type="entry name" value="RIBOSOMAL-PROTEIN-SERINE ACETYLTRANSFERASE"/>
    <property type="match status" value="1"/>
</dbReference>
<protein>
    <submittedName>
        <fullName evidence="2">RimJ/RimL family protein N-acetyltransferase</fullName>
    </submittedName>
</protein>